<proteinExistence type="predicted"/>
<evidence type="ECO:0000256" key="1">
    <source>
        <dbReference type="SAM" id="MobiDB-lite"/>
    </source>
</evidence>
<comment type="caution">
    <text evidence="2">The sequence shown here is derived from an EMBL/GenBank/DDBJ whole genome shotgun (WGS) entry which is preliminary data.</text>
</comment>
<sequence length="101" mass="10836">MATAAQTAINPMRDDGEAADVSQAPVRAAAALQEAAKETHSLRAMGELTTMTDWQRPVAPDRAWGGRAGTTAPVRCRPRRFRDTPEIRHSDPEEVVGAAQG</sequence>
<feature type="region of interest" description="Disordered" evidence="1">
    <location>
        <begin position="53"/>
        <end position="101"/>
    </location>
</feature>
<dbReference type="EMBL" id="JACHJB010000002">
    <property type="protein sequence ID" value="MBB6348826.1"/>
    <property type="molecule type" value="Genomic_DNA"/>
</dbReference>
<evidence type="ECO:0000313" key="2">
    <source>
        <dbReference type="EMBL" id="MBB6348826.1"/>
    </source>
</evidence>
<gene>
    <name evidence="2" type="ORF">FHU36_005371</name>
</gene>
<evidence type="ECO:0000313" key="3">
    <source>
        <dbReference type="Proteomes" id="UP000583800"/>
    </source>
</evidence>
<feature type="compositionally biased region" description="Basic and acidic residues" evidence="1">
    <location>
        <begin position="81"/>
        <end position="92"/>
    </location>
</feature>
<protein>
    <submittedName>
        <fullName evidence="2">Uncharacterized protein</fullName>
    </submittedName>
</protein>
<dbReference type="RefSeq" id="WP_185086500.1">
    <property type="nucleotide sequence ID" value="NZ_JACHJB010000002.1"/>
</dbReference>
<dbReference type="AlphaFoldDB" id="A0A7X0C726"/>
<reference evidence="2 3" key="1">
    <citation type="submission" date="2020-08" db="EMBL/GenBank/DDBJ databases">
        <title>Sequencing the genomes of 1000 actinobacteria strains.</title>
        <authorList>
            <person name="Klenk H.-P."/>
        </authorList>
    </citation>
    <scope>NUCLEOTIDE SEQUENCE [LARGE SCALE GENOMIC DNA]</scope>
    <source>
        <strain evidence="2 3">DSM 45913</strain>
    </source>
</reference>
<name>A0A7X0C726_9ACTN</name>
<accession>A0A7X0C726</accession>
<feature type="region of interest" description="Disordered" evidence="1">
    <location>
        <begin position="1"/>
        <end position="22"/>
    </location>
</feature>
<dbReference type="Proteomes" id="UP000583800">
    <property type="component" value="Unassembled WGS sequence"/>
</dbReference>
<keyword evidence="3" id="KW-1185">Reference proteome</keyword>
<organism evidence="2 3">
    <name type="scientific">Nonomuraea muscovyensis</name>
    <dbReference type="NCBI Taxonomy" id="1124761"/>
    <lineage>
        <taxon>Bacteria</taxon>
        <taxon>Bacillati</taxon>
        <taxon>Actinomycetota</taxon>
        <taxon>Actinomycetes</taxon>
        <taxon>Streptosporangiales</taxon>
        <taxon>Streptosporangiaceae</taxon>
        <taxon>Nonomuraea</taxon>
    </lineage>
</organism>